<reference evidence="1" key="1">
    <citation type="submission" date="2022-02" db="EMBL/GenBank/DDBJ databases">
        <authorList>
            <person name="Giguere J D."/>
        </authorList>
    </citation>
    <scope>NUCLEOTIDE SEQUENCE</scope>
    <source>
        <strain evidence="1">CCAP 1055/1</strain>
    </source>
</reference>
<dbReference type="EMBL" id="OU594943">
    <property type="protein sequence ID" value="CAG9284958.1"/>
    <property type="molecule type" value="Genomic_DNA"/>
</dbReference>
<protein>
    <submittedName>
        <fullName evidence="1">Uncharacterized protein</fullName>
    </submittedName>
</protein>
<dbReference type="AlphaFoldDB" id="A0A8J9SNT4"/>
<proteinExistence type="predicted"/>
<sequence length="261" mass="28133">MNVNSKLAETRKLFPAEDKDVTYGTTTKLTCAVCRGAKSASDHLCSQCSDALYEIASDDYVIKDTQYQERHCYATPGLAQRDQRCAKANPSAALEETTAGAASPIVQIECRGTKRRLDIGENPFFSQAEDQDLVLTVKVESPSSAVRQKFLDAKQNGAVIELMSPGREFISSNCVITAIEGIVAETHSHSQSDAQSVCSGSDLSVVVTDVRTVDECISERLRAAEVAGTVTYVDSSSPKEPEHLPLCVYCDGARSGENPLS</sequence>
<evidence type="ECO:0000313" key="1">
    <source>
        <dbReference type="EMBL" id="CAG9284958.1"/>
    </source>
</evidence>
<accession>A0A8J9SNT4</accession>
<gene>
    <name evidence="1" type="ORF">PTTT1_LOCUS27526</name>
</gene>
<dbReference type="Proteomes" id="UP000836788">
    <property type="component" value="Chromosome 2"/>
</dbReference>
<name>A0A8J9SNT4_PHATR</name>
<organism evidence="1">
    <name type="scientific">Phaeodactylum tricornutum</name>
    <name type="common">Diatom</name>
    <dbReference type="NCBI Taxonomy" id="2850"/>
    <lineage>
        <taxon>Eukaryota</taxon>
        <taxon>Sar</taxon>
        <taxon>Stramenopiles</taxon>
        <taxon>Ochrophyta</taxon>
        <taxon>Bacillariophyta</taxon>
        <taxon>Bacillariophyceae</taxon>
        <taxon>Bacillariophycidae</taxon>
        <taxon>Naviculales</taxon>
        <taxon>Phaeodactylaceae</taxon>
        <taxon>Phaeodactylum</taxon>
    </lineage>
</organism>